<dbReference type="PANTHER" id="PTHR33734:SF22">
    <property type="entry name" value="MEMBRANE-BOUND LYTIC MUREIN TRANSGLYCOSYLASE D"/>
    <property type="match status" value="1"/>
</dbReference>
<comment type="similarity">
    <text evidence="1">Belongs to the transglycosylase Slt family.</text>
</comment>
<name>A0A9X2KSV5_9GAMM</name>
<protein>
    <submittedName>
        <fullName evidence="4">LysM peptidoglycan-binding domain-containing protein</fullName>
    </submittedName>
</protein>
<dbReference type="InterPro" id="IPR008258">
    <property type="entry name" value="Transglycosylase_SLT_dom_1"/>
</dbReference>
<dbReference type="PROSITE" id="PS51782">
    <property type="entry name" value="LYSM"/>
    <property type="match status" value="3"/>
</dbReference>
<dbReference type="Pfam" id="PF01464">
    <property type="entry name" value="SLT"/>
    <property type="match status" value="1"/>
</dbReference>
<dbReference type="Gene3D" id="1.10.530.10">
    <property type="match status" value="1"/>
</dbReference>
<dbReference type="AlphaFoldDB" id="A0A9X2KSV5"/>
<dbReference type="GO" id="GO:0008932">
    <property type="term" value="F:lytic endotransglycosylase activity"/>
    <property type="evidence" value="ECO:0007669"/>
    <property type="project" value="TreeGrafter"/>
</dbReference>
<evidence type="ECO:0000313" key="4">
    <source>
        <dbReference type="EMBL" id="MCP8898527.1"/>
    </source>
</evidence>
<dbReference type="InterPro" id="IPR018392">
    <property type="entry name" value="LysM"/>
</dbReference>
<dbReference type="GO" id="GO:0000270">
    <property type="term" value="P:peptidoglycan metabolic process"/>
    <property type="evidence" value="ECO:0007669"/>
    <property type="project" value="InterPro"/>
</dbReference>
<dbReference type="EMBL" id="JAMFTH010000001">
    <property type="protein sequence ID" value="MCP8898527.1"/>
    <property type="molecule type" value="Genomic_DNA"/>
</dbReference>
<reference evidence="4" key="1">
    <citation type="submission" date="2022-05" db="EMBL/GenBank/DDBJ databases">
        <authorList>
            <person name="Sun H.-N."/>
        </authorList>
    </citation>
    <scope>NUCLEOTIDE SEQUENCE</scope>
    <source>
        <strain evidence="4">HB14</strain>
    </source>
</reference>
<feature type="domain" description="LysM" evidence="3">
    <location>
        <begin position="397"/>
        <end position="441"/>
    </location>
</feature>
<dbReference type="InterPro" id="IPR000189">
    <property type="entry name" value="Transglyc_AS"/>
</dbReference>
<keyword evidence="5" id="KW-1185">Reference proteome</keyword>
<dbReference type="PROSITE" id="PS00922">
    <property type="entry name" value="TRANSGLYCOSYLASE"/>
    <property type="match status" value="1"/>
</dbReference>
<reference evidence="4" key="2">
    <citation type="submission" date="2023-01" db="EMBL/GenBank/DDBJ databases">
        <title>Gilvimarinus xylanilyticus HB14 isolated from Caulerpa lentillifera aquaculture base in Hainan, China.</title>
        <authorList>
            <person name="Zhang Y.-J."/>
        </authorList>
    </citation>
    <scope>NUCLEOTIDE SEQUENCE</scope>
    <source>
        <strain evidence="4">HB14</strain>
    </source>
</reference>
<feature type="compositionally biased region" description="Low complexity" evidence="2">
    <location>
        <begin position="29"/>
        <end position="40"/>
    </location>
</feature>
<dbReference type="SUPFAM" id="SSF53955">
    <property type="entry name" value="Lysozyme-like"/>
    <property type="match status" value="1"/>
</dbReference>
<gene>
    <name evidence="4" type="ORF">M6D89_04355</name>
</gene>
<comment type="caution">
    <text evidence="4">The sequence shown here is derived from an EMBL/GenBank/DDBJ whole genome shotgun (WGS) entry which is preliminary data.</text>
</comment>
<feature type="domain" description="LysM" evidence="3">
    <location>
        <begin position="333"/>
        <end position="376"/>
    </location>
</feature>
<dbReference type="PROSITE" id="PS51257">
    <property type="entry name" value="PROKAR_LIPOPROTEIN"/>
    <property type="match status" value="1"/>
</dbReference>
<proteinExistence type="inferred from homology"/>
<dbReference type="PANTHER" id="PTHR33734">
    <property type="entry name" value="LYSM DOMAIN-CONTAINING GPI-ANCHORED PROTEIN 2"/>
    <property type="match status" value="1"/>
</dbReference>
<dbReference type="SUPFAM" id="SSF54106">
    <property type="entry name" value="LysM domain"/>
    <property type="match status" value="3"/>
</dbReference>
<sequence>MSVNRLFFLAASCIVTSCGLISEKPEPAPSASETAAVSAPQATLPPPTIRKLDAEKPEEDLWQRLRQGFELGPYEQAQLDSYVQWYIDHPDYIERVFNRGQRYLYHITERLEEENLPLEIALLPVVESAFDPYAYSYATASGMWQFMSGTGSDYGLKQNWWYDGRRDIIDSTDAALAYLEQLQEMFDGDWLHALAAYNTGQGRLQRSINRNRNAGKSTDFWSLKLPRETRNYVPRLLALSKVVANPEKYNISLPPIANAPYFVAVDIQSQLDLTRASELAGISMDELYALNPGFNRWATDPEGPHRLLMPLDAQATFTEALAKLPDNERISWQRYAIRRGDSLSTIARQFDTSVDVLRTANKLSSSRIRAGDTLLIPSASVGSESYALEPQGGNAKRSYIVKKGDSFWQIANRHKISVDSLVKWNGMSSRDTLQPGQKLVIWEKSQAPGNAQGITRKLTYKVRRGDSLNSIASKFNVSIHEITRWNNVSTANYIHPGQQLTLFVGVTKAR</sequence>
<dbReference type="CDD" id="cd00118">
    <property type="entry name" value="LysM"/>
    <property type="match status" value="3"/>
</dbReference>
<dbReference type="CDD" id="cd16894">
    <property type="entry name" value="MltD-like"/>
    <property type="match status" value="1"/>
</dbReference>
<dbReference type="Proteomes" id="UP001139319">
    <property type="component" value="Unassembled WGS sequence"/>
</dbReference>
<feature type="domain" description="LysM" evidence="3">
    <location>
        <begin position="458"/>
        <end position="502"/>
    </location>
</feature>
<feature type="region of interest" description="Disordered" evidence="2">
    <location>
        <begin position="25"/>
        <end position="50"/>
    </location>
</feature>
<accession>A0A9X2KSV5</accession>
<dbReference type="Gene3D" id="3.10.350.10">
    <property type="entry name" value="LysM domain"/>
    <property type="match status" value="3"/>
</dbReference>
<evidence type="ECO:0000259" key="3">
    <source>
        <dbReference type="PROSITE" id="PS51782"/>
    </source>
</evidence>
<dbReference type="GO" id="GO:0016020">
    <property type="term" value="C:membrane"/>
    <property type="evidence" value="ECO:0007669"/>
    <property type="project" value="InterPro"/>
</dbReference>
<evidence type="ECO:0000313" key="5">
    <source>
        <dbReference type="Proteomes" id="UP001139319"/>
    </source>
</evidence>
<dbReference type="Pfam" id="PF01476">
    <property type="entry name" value="LysM"/>
    <property type="match status" value="3"/>
</dbReference>
<evidence type="ECO:0000256" key="2">
    <source>
        <dbReference type="SAM" id="MobiDB-lite"/>
    </source>
</evidence>
<dbReference type="RefSeq" id="WP_253966802.1">
    <property type="nucleotide sequence ID" value="NZ_JAMFTH010000001.1"/>
</dbReference>
<organism evidence="4 5">
    <name type="scientific">Gilvimarinus xylanilyticus</name>
    <dbReference type="NCBI Taxonomy" id="2944139"/>
    <lineage>
        <taxon>Bacteria</taxon>
        <taxon>Pseudomonadati</taxon>
        <taxon>Pseudomonadota</taxon>
        <taxon>Gammaproteobacteria</taxon>
        <taxon>Cellvibrionales</taxon>
        <taxon>Cellvibrionaceae</taxon>
        <taxon>Gilvimarinus</taxon>
    </lineage>
</organism>
<evidence type="ECO:0000256" key="1">
    <source>
        <dbReference type="ARBA" id="ARBA00007734"/>
    </source>
</evidence>
<dbReference type="InterPro" id="IPR036779">
    <property type="entry name" value="LysM_dom_sf"/>
</dbReference>
<dbReference type="InterPro" id="IPR023346">
    <property type="entry name" value="Lysozyme-like_dom_sf"/>
</dbReference>
<dbReference type="SMART" id="SM00257">
    <property type="entry name" value="LysM"/>
    <property type="match status" value="3"/>
</dbReference>